<dbReference type="Proteomes" id="UP000037069">
    <property type="component" value="Unassembled WGS sequence"/>
</dbReference>
<dbReference type="InterPro" id="IPR036322">
    <property type="entry name" value="WD40_repeat_dom_sf"/>
</dbReference>
<feature type="compositionally biased region" description="Polar residues" evidence="4">
    <location>
        <begin position="460"/>
        <end position="475"/>
    </location>
</feature>
<feature type="repeat" description="WD" evidence="3">
    <location>
        <begin position="53"/>
        <end position="94"/>
    </location>
</feature>
<dbReference type="EMBL" id="JRES01000749">
    <property type="protein sequence ID" value="KNC28795.1"/>
    <property type="molecule type" value="Genomic_DNA"/>
</dbReference>
<evidence type="ECO:0000256" key="4">
    <source>
        <dbReference type="SAM" id="MobiDB-lite"/>
    </source>
</evidence>
<feature type="compositionally biased region" description="Low complexity" evidence="4">
    <location>
        <begin position="660"/>
        <end position="710"/>
    </location>
</feature>
<feature type="region of interest" description="Disordered" evidence="4">
    <location>
        <begin position="457"/>
        <end position="476"/>
    </location>
</feature>
<evidence type="ECO:0000313" key="6">
    <source>
        <dbReference type="Proteomes" id="UP000037069"/>
    </source>
</evidence>
<dbReference type="InterPro" id="IPR001680">
    <property type="entry name" value="WD40_rpt"/>
</dbReference>
<comment type="caution">
    <text evidence="5">The sequence shown here is derived from an EMBL/GenBank/DDBJ whole genome shotgun (WGS) entry which is preliminary data.</text>
</comment>
<dbReference type="SMART" id="SM00320">
    <property type="entry name" value="WD40"/>
    <property type="match status" value="7"/>
</dbReference>
<evidence type="ECO:0000256" key="3">
    <source>
        <dbReference type="PROSITE-ProRule" id="PRU00221"/>
    </source>
</evidence>
<evidence type="ECO:0008006" key="7">
    <source>
        <dbReference type="Google" id="ProtNLM"/>
    </source>
</evidence>
<keyword evidence="6" id="KW-1185">Reference proteome</keyword>
<keyword evidence="1 3" id="KW-0853">WD repeat</keyword>
<dbReference type="PANTHER" id="PTHR15574">
    <property type="entry name" value="WD REPEAT DOMAIN-CONTAINING FAMILY"/>
    <property type="match status" value="1"/>
</dbReference>
<keyword evidence="2" id="KW-0677">Repeat</keyword>
<feature type="region of interest" description="Disordered" evidence="4">
    <location>
        <begin position="415"/>
        <end position="443"/>
    </location>
</feature>
<evidence type="ECO:0000256" key="2">
    <source>
        <dbReference type="ARBA" id="ARBA00022737"/>
    </source>
</evidence>
<dbReference type="AlphaFoldDB" id="A0A0L0C972"/>
<evidence type="ECO:0000256" key="1">
    <source>
        <dbReference type="ARBA" id="ARBA00022574"/>
    </source>
</evidence>
<proteinExistence type="predicted"/>
<dbReference type="OMA" id="MEQLYLF"/>
<dbReference type="GO" id="GO:0045944">
    <property type="term" value="P:positive regulation of transcription by RNA polymerase II"/>
    <property type="evidence" value="ECO:0007669"/>
    <property type="project" value="TreeGrafter"/>
</dbReference>
<name>A0A0L0C972_LUCCU</name>
<evidence type="ECO:0000313" key="5">
    <source>
        <dbReference type="EMBL" id="KNC28795.1"/>
    </source>
</evidence>
<organism evidence="5 6">
    <name type="scientific">Lucilia cuprina</name>
    <name type="common">Green bottle fly</name>
    <name type="synonym">Australian sheep blowfly</name>
    <dbReference type="NCBI Taxonomy" id="7375"/>
    <lineage>
        <taxon>Eukaryota</taxon>
        <taxon>Metazoa</taxon>
        <taxon>Ecdysozoa</taxon>
        <taxon>Arthropoda</taxon>
        <taxon>Hexapoda</taxon>
        <taxon>Insecta</taxon>
        <taxon>Pterygota</taxon>
        <taxon>Neoptera</taxon>
        <taxon>Endopterygota</taxon>
        <taxon>Diptera</taxon>
        <taxon>Brachycera</taxon>
        <taxon>Muscomorpha</taxon>
        <taxon>Oestroidea</taxon>
        <taxon>Calliphoridae</taxon>
        <taxon>Luciliinae</taxon>
        <taxon>Lucilia</taxon>
    </lineage>
</organism>
<dbReference type="PROSITE" id="PS50082">
    <property type="entry name" value="WD_REPEATS_2"/>
    <property type="match status" value="1"/>
</dbReference>
<dbReference type="OrthoDB" id="4869960at2759"/>
<gene>
    <name evidence="5" type="ORF">FF38_09953</name>
</gene>
<dbReference type="GO" id="GO:0080008">
    <property type="term" value="C:Cul4-RING E3 ubiquitin ligase complex"/>
    <property type="evidence" value="ECO:0007669"/>
    <property type="project" value="TreeGrafter"/>
</dbReference>
<reference evidence="5 6" key="1">
    <citation type="journal article" date="2015" name="Nat. Commun.">
        <title>Lucilia cuprina genome unlocks parasitic fly biology to underpin future interventions.</title>
        <authorList>
            <person name="Anstead C.A."/>
            <person name="Korhonen P.K."/>
            <person name="Young N.D."/>
            <person name="Hall R.S."/>
            <person name="Jex A.R."/>
            <person name="Murali S.C."/>
            <person name="Hughes D.S."/>
            <person name="Lee S.F."/>
            <person name="Perry T."/>
            <person name="Stroehlein A.J."/>
            <person name="Ansell B.R."/>
            <person name="Breugelmans B."/>
            <person name="Hofmann A."/>
            <person name="Qu J."/>
            <person name="Dugan S."/>
            <person name="Lee S.L."/>
            <person name="Chao H."/>
            <person name="Dinh H."/>
            <person name="Han Y."/>
            <person name="Doddapaneni H.V."/>
            <person name="Worley K.C."/>
            <person name="Muzny D.M."/>
            <person name="Ioannidis P."/>
            <person name="Waterhouse R.M."/>
            <person name="Zdobnov E.M."/>
            <person name="James P.J."/>
            <person name="Bagnall N.H."/>
            <person name="Kotze A.C."/>
            <person name="Gibbs R.A."/>
            <person name="Richards S."/>
            <person name="Batterham P."/>
            <person name="Gasser R.B."/>
        </authorList>
    </citation>
    <scope>NUCLEOTIDE SEQUENCE [LARGE SCALE GENOMIC DNA]</scope>
    <source>
        <strain evidence="5 6">LS</strain>
        <tissue evidence="5">Full body</tissue>
    </source>
</reference>
<dbReference type="SUPFAM" id="SSF50978">
    <property type="entry name" value="WD40 repeat-like"/>
    <property type="match status" value="1"/>
</dbReference>
<dbReference type="InterPro" id="IPR015943">
    <property type="entry name" value="WD40/YVTN_repeat-like_dom_sf"/>
</dbReference>
<feature type="compositionally biased region" description="Low complexity" evidence="4">
    <location>
        <begin position="420"/>
        <end position="434"/>
    </location>
</feature>
<feature type="non-terminal residue" evidence="5">
    <location>
        <position position="1"/>
    </location>
</feature>
<dbReference type="Gene3D" id="2.130.10.10">
    <property type="entry name" value="YVTN repeat-like/Quinoprotein amine dehydrogenase"/>
    <property type="match status" value="3"/>
</dbReference>
<dbReference type="GO" id="GO:0005737">
    <property type="term" value="C:cytoplasm"/>
    <property type="evidence" value="ECO:0007669"/>
    <property type="project" value="TreeGrafter"/>
</dbReference>
<dbReference type="STRING" id="7375.A0A0L0C972"/>
<dbReference type="InterPro" id="IPR045151">
    <property type="entry name" value="DCAF8"/>
</dbReference>
<dbReference type="PANTHER" id="PTHR15574:SF39">
    <property type="entry name" value="DDB1- AND CUL4-ASSOCIATED FACTOR 6"/>
    <property type="match status" value="1"/>
</dbReference>
<protein>
    <recommendedName>
        <fullName evidence="7">DDB1-and CUL4-associated factor 6</fullName>
    </recommendedName>
</protein>
<sequence>VVAMPRDMHSRNSVFRSILQRDYIEPRLTQRNLIASTKDSLDYVQRLGLLCRLPVHSGCVNTIHWNSTGEYLISGSDDQFIAVTNPNNQEVLLKCKTAHRANIFSARFMPQSNDQAIVSCSGDGIVLYTELMAPYVKRSKYHFNGMENEAPVYERSPDAESTVHYFNCHKSATTYEVLTMPNEPRSFMSCGEDGTVRLFDLRQISGCHKTCCKDNILILSPTAVNAIDLSPISSNYLAVGSSDAIVRIYDRRYLSVIDFNDSSIATADKHTRPVKAYPIPLPSSRQYRITCIRYSPEETELLVSYSSEYLYLFDLKHEGINVNDLSKGRYVANRGNSPPPAMTAEQVTRRLRLRGDWSDTGPDARPEREANGRVDVGQVRPQLQPNIMSRMTEVISRMLNDPRTRMGITNQIQEARENQAAAASAEASAVGTETTSEDSRPSTSIAAWRRAAANGLIANREQTSANDTASTNIGPTSEDVEMFETSTGCDTQSPRSAQFQVDAASLNKELADLEMETREIVYDYLRMKYTGHRNARTMIKEATFWGNNYVMCGSDCGHIFTWDRRTGKLVMLMQADQHVVNCLQPHPELPYLASSGIDYDVKIWAPVLQEKGFDEEAAEILMERNAIMLEQTKDTITVPAAFMIRMLACIHSLRNRERNNSNSTQQNSNENNSQSNTQNNDSSNNTTGDTINNHNDNNNNNNSSNTNNNNNDDDHRTSS</sequence>
<accession>A0A0L0C972</accession>
<feature type="region of interest" description="Disordered" evidence="4">
    <location>
        <begin position="657"/>
        <end position="719"/>
    </location>
</feature>
<dbReference type="Pfam" id="PF00400">
    <property type="entry name" value="WD40"/>
    <property type="match status" value="3"/>
</dbReference>